<feature type="compositionally biased region" description="Basic and acidic residues" evidence="10">
    <location>
        <begin position="71"/>
        <end position="89"/>
    </location>
</feature>
<evidence type="ECO:0000256" key="10">
    <source>
        <dbReference type="SAM" id="MobiDB-lite"/>
    </source>
</evidence>
<evidence type="ECO:0000256" key="8">
    <source>
        <dbReference type="ARBA" id="ARBA00023136"/>
    </source>
</evidence>
<dbReference type="GO" id="GO:0008320">
    <property type="term" value="F:protein transmembrane transporter activity"/>
    <property type="evidence" value="ECO:0007669"/>
    <property type="project" value="UniProtKB-UniRule"/>
</dbReference>
<evidence type="ECO:0000256" key="5">
    <source>
        <dbReference type="ARBA" id="ARBA00022927"/>
    </source>
</evidence>
<evidence type="ECO:0000256" key="3">
    <source>
        <dbReference type="ARBA" id="ARBA00022475"/>
    </source>
</evidence>
<keyword evidence="7 9" id="KW-0811">Translocation</keyword>
<keyword evidence="2 9" id="KW-0813">Transport</keyword>
<dbReference type="Gene3D" id="1.20.5.3310">
    <property type="match status" value="1"/>
</dbReference>
<keyword evidence="4 9" id="KW-0812">Transmembrane</keyword>
<proteinExistence type="inferred from homology"/>
<organism evidence="11">
    <name type="scientific">Salinicola endophyticus</name>
    <dbReference type="NCBI Taxonomy" id="1949083"/>
    <lineage>
        <taxon>Bacteria</taxon>
        <taxon>Pseudomonadati</taxon>
        <taxon>Pseudomonadota</taxon>
        <taxon>Gammaproteobacteria</taxon>
        <taxon>Oceanospirillales</taxon>
        <taxon>Halomonadaceae</taxon>
        <taxon>Salinicola</taxon>
    </lineage>
</organism>
<dbReference type="NCBIfam" id="NF002813">
    <property type="entry name" value="PRK02958.1"/>
    <property type="match status" value="1"/>
</dbReference>
<keyword evidence="8 9" id="KW-0472">Membrane</keyword>
<dbReference type="PANTHER" id="PTHR42982:SF1">
    <property type="entry name" value="SEC-INDEPENDENT PROTEIN TRANSLOCASE PROTEIN TATA"/>
    <property type="match status" value="1"/>
</dbReference>
<dbReference type="EMBL" id="CP159578">
    <property type="protein sequence ID" value="XCJ78855.1"/>
    <property type="molecule type" value="Genomic_DNA"/>
</dbReference>
<evidence type="ECO:0000256" key="1">
    <source>
        <dbReference type="ARBA" id="ARBA00004162"/>
    </source>
</evidence>
<name>A0AB74UAU8_9GAMM</name>
<sequence>MLGGISIWQLLIVLGIIILIFGTKKLRNVGSDLGGAVKGFKKAMHDEDEKEKSESTAQQRIDHSQQASQDSRFDSDEIKSGADDKAERK</sequence>
<dbReference type="RefSeq" id="WP_353979808.1">
    <property type="nucleotide sequence ID" value="NZ_CP159578.1"/>
</dbReference>
<comment type="function">
    <text evidence="9">Part of the twin-arginine translocation (Tat) system that transports large folded proteins containing a characteristic twin-arginine motif in their signal peptide across membranes. TatA could form the protein-conducting channel of the Tat system.</text>
</comment>
<keyword evidence="5 9" id="KW-0653">Protein transport</keyword>
<feature type="transmembrane region" description="Helical" evidence="9">
    <location>
        <begin position="6"/>
        <end position="23"/>
    </location>
</feature>
<evidence type="ECO:0000313" key="11">
    <source>
        <dbReference type="EMBL" id="XCJ78855.1"/>
    </source>
</evidence>
<gene>
    <name evidence="9 11" type="primary">tatA</name>
    <name evidence="11" type="ORF">ABV408_15640</name>
</gene>
<keyword evidence="3 9" id="KW-1003">Cell membrane</keyword>
<comment type="similarity">
    <text evidence="9">Belongs to the TatA/E family.</text>
</comment>
<dbReference type="NCBIfam" id="TIGR01411">
    <property type="entry name" value="tatAE"/>
    <property type="match status" value="1"/>
</dbReference>
<evidence type="ECO:0000256" key="9">
    <source>
        <dbReference type="HAMAP-Rule" id="MF_00236"/>
    </source>
</evidence>
<feature type="compositionally biased region" description="Basic and acidic residues" evidence="10">
    <location>
        <begin position="43"/>
        <end position="54"/>
    </location>
</feature>
<evidence type="ECO:0000256" key="6">
    <source>
        <dbReference type="ARBA" id="ARBA00022989"/>
    </source>
</evidence>
<dbReference type="HAMAP" id="MF_00236">
    <property type="entry name" value="TatA_E"/>
    <property type="match status" value="1"/>
</dbReference>
<comment type="subcellular location">
    <subcellularLocation>
        <location evidence="1 9">Cell membrane</location>
        <topology evidence="1 9">Single-pass membrane protein</topology>
    </subcellularLocation>
</comment>
<dbReference type="GO" id="GO:0033281">
    <property type="term" value="C:TAT protein transport complex"/>
    <property type="evidence" value="ECO:0007669"/>
    <property type="project" value="UniProtKB-UniRule"/>
</dbReference>
<dbReference type="InterPro" id="IPR003369">
    <property type="entry name" value="TatA/B/E"/>
</dbReference>
<dbReference type="GO" id="GO:0043953">
    <property type="term" value="P:protein transport by the Tat complex"/>
    <property type="evidence" value="ECO:0007669"/>
    <property type="project" value="UniProtKB-UniRule"/>
</dbReference>
<keyword evidence="6 9" id="KW-1133">Transmembrane helix</keyword>
<evidence type="ECO:0000256" key="2">
    <source>
        <dbReference type="ARBA" id="ARBA00022448"/>
    </source>
</evidence>
<dbReference type="AlphaFoldDB" id="A0AB74UAU8"/>
<feature type="compositionally biased region" description="Polar residues" evidence="10">
    <location>
        <begin position="55"/>
        <end position="70"/>
    </location>
</feature>
<dbReference type="PANTHER" id="PTHR42982">
    <property type="entry name" value="SEC-INDEPENDENT PROTEIN TRANSLOCASE PROTEIN TATA"/>
    <property type="match status" value="1"/>
</dbReference>
<reference evidence="11" key="1">
    <citation type="submission" date="2024-06" db="EMBL/GenBank/DDBJ databases">
        <title>Complete genome of Salinicola endophyticus HNIBRBA4755.</title>
        <authorList>
            <person name="Shin S.Y."/>
            <person name="Kang H."/>
            <person name="Song J."/>
        </authorList>
    </citation>
    <scope>NUCLEOTIDE SEQUENCE</scope>
    <source>
        <strain evidence="11">HNIBRBA4755</strain>
    </source>
</reference>
<protein>
    <recommendedName>
        <fullName evidence="9">Sec-independent protein translocase protein TatA</fullName>
    </recommendedName>
</protein>
<evidence type="ECO:0000256" key="4">
    <source>
        <dbReference type="ARBA" id="ARBA00022692"/>
    </source>
</evidence>
<dbReference type="InterPro" id="IPR006312">
    <property type="entry name" value="TatA/E"/>
</dbReference>
<feature type="region of interest" description="Disordered" evidence="10">
    <location>
        <begin position="42"/>
        <end position="89"/>
    </location>
</feature>
<accession>A0AB74UAU8</accession>
<comment type="subunit">
    <text evidence="9">The Tat system comprises two distinct complexes: a TatABC complex, containing multiple copies of TatA, TatB and TatC subunits, and a separate TatA complex, containing only TatA subunits. Substrates initially bind to the TatABC complex, which probably triggers association of the separate TatA complex to form the active translocon.</text>
</comment>
<dbReference type="Pfam" id="PF02416">
    <property type="entry name" value="TatA_B_E"/>
    <property type="match status" value="1"/>
</dbReference>
<evidence type="ECO:0000256" key="7">
    <source>
        <dbReference type="ARBA" id="ARBA00023010"/>
    </source>
</evidence>